<dbReference type="EMBL" id="KB310285">
    <property type="protein sequence ID" value="ELT92034.1"/>
    <property type="molecule type" value="Genomic_DNA"/>
</dbReference>
<dbReference type="PANTHER" id="PTHR46291:SF4">
    <property type="entry name" value="C2 CALCIUM-DEPENDENT DOMAIN-CONTAINING PROTEIN 4C-LIKE"/>
    <property type="match status" value="1"/>
</dbReference>
<dbReference type="Pfam" id="PF00168">
    <property type="entry name" value="C2"/>
    <property type="match status" value="2"/>
</dbReference>
<feature type="compositionally biased region" description="Polar residues" evidence="1">
    <location>
        <begin position="99"/>
        <end position="108"/>
    </location>
</feature>
<feature type="region of interest" description="Disordered" evidence="1">
    <location>
        <begin position="49"/>
        <end position="108"/>
    </location>
</feature>
<dbReference type="EMBL" id="AMQN01013535">
    <property type="status" value="NOT_ANNOTATED_CDS"/>
    <property type="molecule type" value="Genomic_DNA"/>
</dbReference>
<dbReference type="OrthoDB" id="9947256at2759"/>
<keyword evidence="5" id="KW-1185">Reference proteome</keyword>
<dbReference type="InterPro" id="IPR000008">
    <property type="entry name" value="C2_dom"/>
</dbReference>
<reference evidence="4" key="3">
    <citation type="submission" date="2015-06" db="UniProtKB">
        <authorList>
            <consortium name="EnsemblMetazoa"/>
        </authorList>
    </citation>
    <scope>IDENTIFICATION</scope>
</reference>
<organism evidence="3">
    <name type="scientific">Capitella teleta</name>
    <name type="common">Polychaete worm</name>
    <dbReference type="NCBI Taxonomy" id="283909"/>
    <lineage>
        <taxon>Eukaryota</taxon>
        <taxon>Metazoa</taxon>
        <taxon>Spiralia</taxon>
        <taxon>Lophotrochozoa</taxon>
        <taxon>Annelida</taxon>
        <taxon>Polychaeta</taxon>
        <taxon>Sedentaria</taxon>
        <taxon>Scolecida</taxon>
        <taxon>Capitellidae</taxon>
        <taxon>Capitella</taxon>
    </lineage>
</organism>
<feature type="domain" description="C2" evidence="2">
    <location>
        <begin position="438"/>
        <end position="564"/>
    </location>
</feature>
<gene>
    <name evidence="3" type="ORF">CAPTEDRAFT_205511</name>
</gene>
<dbReference type="InterPro" id="IPR043549">
    <property type="entry name" value="C2C4C/C2C4D"/>
</dbReference>
<dbReference type="CDD" id="cd00030">
    <property type="entry name" value="C2"/>
    <property type="match status" value="1"/>
</dbReference>
<dbReference type="Proteomes" id="UP000014760">
    <property type="component" value="Unassembled WGS sequence"/>
</dbReference>
<dbReference type="STRING" id="283909.R7TE74"/>
<evidence type="ECO:0000259" key="2">
    <source>
        <dbReference type="PROSITE" id="PS50004"/>
    </source>
</evidence>
<reference evidence="5" key="1">
    <citation type="submission" date="2012-12" db="EMBL/GenBank/DDBJ databases">
        <authorList>
            <person name="Hellsten U."/>
            <person name="Grimwood J."/>
            <person name="Chapman J.A."/>
            <person name="Shapiro H."/>
            <person name="Aerts A."/>
            <person name="Otillar R.P."/>
            <person name="Terry A.Y."/>
            <person name="Boore J.L."/>
            <person name="Simakov O."/>
            <person name="Marletaz F."/>
            <person name="Cho S.-J."/>
            <person name="Edsinger-Gonzales E."/>
            <person name="Havlak P."/>
            <person name="Kuo D.-H."/>
            <person name="Larsson T."/>
            <person name="Lv J."/>
            <person name="Arendt D."/>
            <person name="Savage R."/>
            <person name="Osoegawa K."/>
            <person name="de Jong P."/>
            <person name="Lindberg D.R."/>
            <person name="Seaver E.C."/>
            <person name="Weisblat D.A."/>
            <person name="Putnam N.H."/>
            <person name="Grigoriev I.V."/>
            <person name="Rokhsar D.S."/>
        </authorList>
    </citation>
    <scope>NUCLEOTIDE SEQUENCE</scope>
    <source>
        <strain evidence="5">I ESC-2004</strain>
    </source>
</reference>
<feature type="domain" description="C2" evidence="2">
    <location>
        <begin position="315"/>
        <end position="432"/>
    </location>
</feature>
<dbReference type="SMART" id="SM00239">
    <property type="entry name" value="C2"/>
    <property type="match status" value="2"/>
</dbReference>
<feature type="region of interest" description="Disordered" evidence="1">
    <location>
        <begin position="180"/>
        <end position="200"/>
    </location>
</feature>
<dbReference type="AlphaFoldDB" id="R7TE74"/>
<evidence type="ECO:0000256" key="1">
    <source>
        <dbReference type="SAM" id="MobiDB-lite"/>
    </source>
</evidence>
<dbReference type="PROSITE" id="PS50004">
    <property type="entry name" value="C2"/>
    <property type="match status" value="2"/>
</dbReference>
<evidence type="ECO:0000313" key="5">
    <source>
        <dbReference type="Proteomes" id="UP000014760"/>
    </source>
</evidence>
<accession>R7TE74</accession>
<sequence>MTVESHSQTKTWFAMKGHLRRLFRPEEPKVSTNAMPIVLTPESIPAFTIPRSVESPNQSRKTEQGSCRSLDSNISRIPSPKPEYTSSSAPVSPHHAHSQMPSSYSEDFRGQTYTNADPISKAAMGLTHFKTKTPFGFDTLVERPHTRRKESLFHADGRPSSPVLTSSRSYADSANLTLKVPQQGSHSSESTGSFPSPQQEFRNILFGNPHHADLCCFHSNRYYRRRSSLPEKGDEGCPVCSEEGGEIPEVANTKAPLKSSLSISVISPTQEVRRGIFTEDTNSLRRTLSDNCKSCTQRDNLFNIRDSKSWVRSSSLSEIKFSFQYIPELKCLKVVLIRAENIGDMESKVNSMVTLSLKPSKVAKLQSSVVKDSRNPAYNQEFFFGCDSLKQLRKASLKLKMFNKAKTAKEFIGQISLNLKSYDLLNENRVWRNLKAVEKLESLGSLSVRWCFEPNHERLRVRILSGSGFPRSCLGILPGTYVQVVVTQPGRKSSKGQTRVIRKSANPEYNELLEFHISPRLEDLLYTSITLCVYERERLRSDDLIGQVHVGHASREAAESDHWHKLMQRPGVELDSQHLITGGFTESGSQLSRRKTCR</sequence>
<dbReference type="SUPFAM" id="SSF49562">
    <property type="entry name" value="C2 domain (Calcium/lipid-binding domain, CaLB)"/>
    <property type="match status" value="2"/>
</dbReference>
<protein>
    <recommendedName>
        <fullName evidence="2">C2 domain-containing protein</fullName>
    </recommendedName>
</protein>
<dbReference type="HOGENOM" id="CLU_420504_0_0_1"/>
<evidence type="ECO:0000313" key="4">
    <source>
        <dbReference type="EnsemblMetazoa" id="CapteP205511"/>
    </source>
</evidence>
<feature type="compositionally biased region" description="Polar residues" evidence="1">
    <location>
        <begin position="54"/>
        <end position="76"/>
    </location>
</feature>
<name>R7TE74_CAPTE</name>
<dbReference type="Gene3D" id="2.60.40.150">
    <property type="entry name" value="C2 domain"/>
    <property type="match status" value="2"/>
</dbReference>
<evidence type="ECO:0000313" key="3">
    <source>
        <dbReference type="EMBL" id="ELT92034.1"/>
    </source>
</evidence>
<proteinExistence type="predicted"/>
<dbReference type="PANTHER" id="PTHR46291">
    <property type="entry name" value="C2 DOMAIN-CONTAINING PROTEIN"/>
    <property type="match status" value="1"/>
</dbReference>
<dbReference type="InterPro" id="IPR035892">
    <property type="entry name" value="C2_domain_sf"/>
</dbReference>
<reference evidence="3 5" key="2">
    <citation type="journal article" date="2013" name="Nature">
        <title>Insights into bilaterian evolution from three spiralian genomes.</title>
        <authorList>
            <person name="Simakov O."/>
            <person name="Marletaz F."/>
            <person name="Cho S.J."/>
            <person name="Edsinger-Gonzales E."/>
            <person name="Havlak P."/>
            <person name="Hellsten U."/>
            <person name="Kuo D.H."/>
            <person name="Larsson T."/>
            <person name="Lv J."/>
            <person name="Arendt D."/>
            <person name="Savage R."/>
            <person name="Osoegawa K."/>
            <person name="de Jong P."/>
            <person name="Grimwood J."/>
            <person name="Chapman J.A."/>
            <person name="Shapiro H."/>
            <person name="Aerts A."/>
            <person name="Otillar R.P."/>
            <person name="Terry A.Y."/>
            <person name="Boore J.L."/>
            <person name="Grigoriev I.V."/>
            <person name="Lindberg D.R."/>
            <person name="Seaver E.C."/>
            <person name="Weisblat D.A."/>
            <person name="Putnam N.H."/>
            <person name="Rokhsar D.S."/>
        </authorList>
    </citation>
    <scope>NUCLEOTIDE SEQUENCE</scope>
    <source>
        <strain evidence="3 5">I ESC-2004</strain>
    </source>
</reference>
<dbReference type="EnsemblMetazoa" id="CapteT205511">
    <property type="protein sequence ID" value="CapteP205511"/>
    <property type="gene ID" value="CapteG205511"/>
</dbReference>
<dbReference type="OMA" id="DKHCDAR"/>